<evidence type="ECO:0000256" key="13">
    <source>
        <dbReference type="SAM" id="MobiDB-lite"/>
    </source>
</evidence>
<dbReference type="PANTHER" id="PTHR11690:SF132">
    <property type="entry name" value="AMILORIDE-SENSITIVE SODIUM CHANNEL SUBUNIT DELTA"/>
    <property type="match status" value="1"/>
</dbReference>
<keyword evidence="6 14" id="KW-1133">Transmembrane helix</keyword>
<sequence length="596" mass="68179">MQSAEVEKFAEEEKVEESWFEFYQSFTELFEFFCANTTIHGTIRLNCSKRNKMKTGFWVVLYCCAFGMLYWQFGDTFNQYWSYPTNMAIVLQSKKVIFPAVTVCNLNPYRFGQVNEYLNQLDDFAKETLSTLDGYSISRQLNEDSEVVDLEDIMNNTSTKETFRLDKTITLTKIDAKDGSRQKVGFKLCDASGKDCNVQSFWSAVDAFHEWYKFHFMNIMSEIPLVLPIPEKLMKQFILTCDFNGAECDSYYSHFHHPTYGSCITINGDMNNSQLWTAIKPGKMFGLSITLHTDQNDNMPILSSAAGAKVMIHNPKQSPLAEHQGFDIRPGTETSISVREDQVKLLGAPYSECTSDGSNLDFQLLYNSSYTQQSCRQSCFQHKMIATCGCGYYFYPLPPGMEYCDYNKHPGWGHCFYQLYEKMVKHTLGCFQKCPIQCRETMYQLSAGSSKWPTSVSKAWITRVLSNTTGYNRTSKRSDIARLNVYFQELSLRSFDETPAIDTQNLLSTMGNQWSFWFGSSVLSVAEMAELVFDIAAMLIIVGYKKYEKKKEENENVNLYVIQTCGTPDLNGRTVTSSQVHERSNNSEGKMDTKPA</sequence>
<keyword evidence="5 14" id="KW-0812">Transmembrane</keyword>
<evidence type="ECO:0000256" key="11">
    <source>
        <dbReference type="ARBA" id="ARBA00023303"/>
    </source>
</evidence>
<evidence type="ECO:0000256" key="8">
    <source>
        <dbReference type="ARBA" id="ARBA00023065"/>
    </source>
</evidence>
<dbReference type="PROSITE" id="PS01206">
    <property type="entry name" value="ASC"/>
    <property type="match status" value="1"/>
</dbReference>
<comment type="caution">
    <text evidence="15">The sequence shown here is derived from an EMBL/GenBank/DDBJ whole genome shotgun (WGS) entry which is preliminary data.</text>
</comment>
<evidence type="ECO:0000256" key="6">
    <source>
        <dbReference type="ARBA" id="ARBA00022989"/>
    </source>
</evidence>
<evidence type="ECO:0000256" key="12">
    <source>
        <dbReference type="ARBA" id="ARBA00036239"/>
    </source>
</evidence>
<dbReference type="Proteomes" id="UP000770717">
    <property type="component" value="Unassembled WGS sequence"/>
</dbReference>
<keyword evidence="7" id="KW-0915">Sodium</keyword>
<organism evidence="15 16">
    <name type="scientific">Eleutherodactylus coqui</name>
    <name type="common">Puerto Rican coqui</name>
    <dbReference type="NCBI Taxonomy" id="57060"/>
    <lineage>
        <taxon>Eukaryota</taxon>
        <taxon>Metazoa</taxon>
        <taxon>Chordata</taxon>
        <taxon>Craniata</taxon>
        <taxon>Vertebrata</taxon>
        <taxon>Euteleostomi</taxon>
        <taxon>Amphibia</taxon>
        <taxon>Batrachia</taxon>
        <taxon>Anura</taxon>
        <taxon>Neobatrachia</taxon>
        <taxon>Hyloidea</taxon>
        <taxon>Eleutherodactylidae</taxon>
        <taxon>Eleutherodactylinae</taxon>
        <taxon>Eleutherodactylus</taxon>
        <taxon>Eleutherodactylus</taxon>
    </lineage>
</organism>
<dbReference type="GO" id="GO:0015280">
    <property type="term" value="F:ligand-gated sodium channel activity"/>
    <property type="evidence" value="ECO:0007669"/>
    <property type="project" value="InterPro"/>
</dbReference>
<evidence type="ECO:0000313" key="16">
    <source>
        <dbReference type="Proteomes" id="UP000770717"/>
    </source>
</evidence>
<keyword evidence="16" id="KW-1185">Reference proteome</keyword>
<keyword evidence="11" id="KW-0407">Ion channel</keyword>
<gene>
    <name evidence="15" type="ORF">GDO78_011138</name>
</gene>
<evidence type="ECO:0000256" key="7">
    <source>
        <dbReference type="ARBA" id="ARBA00023053"/>
    </source>
</evidence>
<accession>A0A8J6K887</accession>
<comment type="subcellular location">
    <subcellularLocation>
        <location evidence="1">Cell membrane</location>
        <topology evidence="1">Multi-pass membrane protein</topology>
    </subcellularLocation>
</comment>
<evidence type="ECO:0000256" key="5">
    <source>
        <dbReference type="ARBA" id="ARBA00022692"/>
    </source>
</evidence>
<keyword evidence="2" id="KW-0813">Transport</keyword>
<dbReference type="GO" id="GO:0005886">
    <property type="term" value="C:plasma membrane"/>
    <property type="evidence" value="ECO:0007669"/>
    <property type="project" value="UniProtKB-SubCell"/>
</dbReference>
<evidence type="ECO:0000256" key="2">
    <source>
        <dbReference type="ARBA" id="ARBA00022448"/>
    </source>
</evidence>
<keyword evidence="4" id="KW-1003">Cell membrane</keyword>
<evidence type="ECO:0000256" key="14">
    <source>
        <dbReference type="SAM" id="Phobius"/>
    </source>
</evidence>
<feature type="transmembrane region" description="Helical" evidence="14">
    <location>
        <begin position="55"/>
        <end position="73"/>
    </location>
</feature>
<dbReference type="NCBIfam" id="TIGR00859">
    <property type="entry name" value="ENaC"/>
    <property type="match status" value="1"/>
</dbReference>
<dbReference type="InterPro" id="IPR004724">
    <property type="entry name" value="ENaC_chordates"/>
</dbReference>
<dbReference type="Pfam" id="PF00858">
    <property type="entry name" value="ASC"/>
    <property type="match status" value="1"/>
</dbReference>
<evidence type="ECO:0000256" key="10">
    <source>
        <dbReference type="ARBA" id="ARBA00023201"/>
    </source>
</evidence>
<evidence type="ECO:0000256" key="3">
    <source>
        <dbReference type="ARBA" id="ARBA00022461"/>
    </source>
</evidence>
<dbReference type="OrthoDB" id="6238402at2759"/>
<evidence type="ECO:0000256" key="9">
    <source>
        <dbReference type="ARBA" id="ARBA00023136"/>
    </source>
</evidence>
<name>A0A8J6K887_ELECQ</name>
<dbReference type="InterPro" id="IPR020903">
    <property type="entry name" value="ENaC_CS"/>
</dbReference>
<dbReference type="EMBL" id="WNTK01000006">
    <property type="protein sequence ID" value="KAG9482285.1"/>
    <property type="molecule type" value="Genomic_DNA"/>
</dbReference>
<keyword evidence="10" id="KW-0739">Sodium transport</keyword>
<dbReference type="Gene3D" id="2.60.470.10">
    <property type="entry name" value="Acid-sensing ion channels like domains"/>
    <property type="match status" value="1"/>
</dbReference>
<reference evidence="15" key="1">
    <citation type="thesis" date="2020" institute="ProQuest LLC" country="789 East Eisenhower Parkway, Ann Arbor, MI, USA">
        <title>Comparative Genomics and Chromosome Evolution.</title>
        <authorList>
            <person name="Mudd A.B."/>
        </authorList>
    </citation>
    <scope>NUCLEOTIDE SEQUENCE</scope>
    <source>
        <strain evidence="15">HN-11 Male</strain>
        <tissue evidence="15">Kidney and liver</tissue>
    </source>
</reference>
<keyword evidence="9 14" id="KW-0472">Membrane</keyword>
<dbReference type="InterPro" id="IPR001873">
    <property type="entry name" value="ENaC"/>
</dbReference>
<keyword evidence="3" id="KW-0894">Sodium channel</keyword>
<proteinExistence type="predicted"/>
<comment type="catalytic activity">
    <reaction evidence="12">
        <text>Na(+)(in) = Na(+)(out)</text>
        <dbReference type="Rhea" id="RHEA:34963"/>
        <dbReference type="ChEBI" id="CHEBI:29101"/>
    </reaction>
</comment>
<dbReference type="PANTHER" id="PTHR11690">
    <property type="entry name" value="AMILORIDE-SENSITIVE SODIUM CHANNEL-RELATED"/>
    <property type="match status" value="1"/>
</dbReference>
<protein>
    <recommendedName>
        <fullName evidence="17">Amiloride-sensitive sodium channel subunit alpha</fullName>
    </recommendedName>
</protein>
<keyword evidence="8" id="KW-0406">Ion transport</keyword>
<evidence type="ECO:0008006" key="17">
    <source>
        <dbReference type="Google" id="ProtNLM"/>
    </source>
</evidence>
<dbReference type="AlphaFoldDB" id="A0A8J6K887"/>
<dbReference type="PRINTS" id="PR01078">
    <property type="entry name" value="AMINACHANNEL"/>
</dbReference>
<evidence type="ECO:0000256" key="1">
    <source>
        <dbReference type="ARBA" id="ARBA00004651"/>
    </source>
</evidence>
<feature type="region of interest" description="Disordered" evidence="13">
    <location>
        <begin position="572"/>
        <end position="596"/>
    </location>
</feature>
<evidence type="ECO:0000313" key="15">
    <source>
        <dbReference type="EMBL" id="KAG9482285.1"/>
    </source>
</evidence>
<dbReference type="Gene3D" id="1.10.287.770">
    <property type="entry name" value="YojJ-like"/>
    <property type="match status" value="1"/>
</dbReference>
<feature type="compositionally biased region" description="Basic and acidic residues" evidence="13">
    <location>
        <begin position="580"/>
        <end position="596"/>
    </location>
</feature>
<evidence type="ECO:0000256" key="4">
    <source>
        <dbReference type="ARBA" id="ARBA00022475"/>
    </source>
</evidence>